<evidence type="ECO:0000256" key="8">
    <source>
        <dbReference type="ARBA" id="ARBA00023012"/>
    </source>
</evidence>
<evidence type="ECO:0000256" key="2">
    <source>
        <dbReference type="ARBA" id="ARBA00004651"/>
    </source>
</evidence>
<feature type="transmembrane region" description="Helical" evidence="10">
    <location>
        <begin position="305"/>
        <end position="324"/>
    </location>
</feature>
<protein>
    <recommendedName>
        <fullName evidence="3">histidine kinase</fullName>
        <ecNumber evidence="3">2.7.13.3</ecNumber>
    </recommendedName>
</protein>
<dbReference type="InterPro" id="IPR050640">
    <property type="entry name" value="Bact_2-comp_sensor_kinase"/>
</dbReference>
<feature type="domain" description="Histidine kinase" evidence="11">
    <location>
        <begin position="398"/>
        <end position="592"/>
    </location>
</feature>
<dbReference type="InterPro" id="IPR033479">
    <property type="entry name" value="dCache_1"/>
</dbReference>
<dbReference type="GO" id="GO:0005886">
    <property type="term" value="C:plasma membrane"/>
    <property type="evidence" value="ECO:0007669"/>
    <property type="project" value="UniProtKB-SubCell"/>
</dbReference>
<evidence type="ECO:0000259" key="11">
    <source>
        <dbReference type="PROSITE" id="PS50109"/>
    </source>
</evidence>
<dbReference type="OrthoDB" id="9776552at2"/>
<comment type="caution">
    <text evidence="12">The sequence shown here is derived from an EMBL/GenBank/DDBJ whole genome shotgun (WGS) entry which is preliminary data.</text>
</comment>
<evidence type="ECO:0000256" key="3">
    <source>
        <dbReference type="ARBA" id="ARBA00012438"/>
    </source>
</evidence>
<keyword evidence="13" id="KW-1185">Reference proteome</keyword>
<evidence type="ECO:0000256" key="4">
    <source>
        <dbReference type="ARBA" id="ARBA00022475"/>
    </source>
</evidence>
<dbReference type="Pfam" id="PF02743">
    <property type="entry name" value="dCache_1"/>
    <property type="match status" value="1"/>
</dbReference>
<dbReference type="Gene3D" id="3.30.450.20">
    <property type="entry name" value="PAS domain"/>
    <property type="match status" value="2"/>
</dbReference>
<dbReference type="Pfam" id="PF06580">
    <property type="entry name" value="His_kinase"/>
    <property type="match status" value="1"/>
</dbReference>
<sequence>MMTKLLSYLQRFLRSMFGKIWVSQITLIILPVAIIGSLSFYASQQIINHQLIRLNTAALTQVEGNLSTLINRVYQLVTLYLVDSDIEKALKSKSMTPLERLQNVRTVEDKIMNYSLAFDHSYTHTMILGKNGLRYLTKNDSSAATLDDFINKDWYPKLFKAPNHLLWLNMNPGFESIPGQTPVLTFVKAMENQGVYGIYFFSLEESFLYDLYKNVPGNESQFYIVNGKGKILSHNHRTMVGRTLRGIELEMLLNHRPADETETEIYRRNHLITLIKKVHNMDWYIVYSVPEATHYQIIGGLKSKIAFIACLCFLLSAIIAYFMARSFSNPLVVLTRRVRTYLTPLSQAEKIAANAFEIDLLSSEYDMLIQRLDDTIHQLLREQEEKRKAEFHSLQMQINPHFLYNTLNSIKCLVWTKQIELIEPTLTALIKLLRQTVSLQDEIITLEEEIENIRNYIYLHQIRTGKNIVLNIHLAAGLEKCRLPKLLLQPMIENAIFHGIEPKNINGTIVLACTAAHHRVTIEIQDNGVGMDEAMIDKILTDNYASHNNFSGIGVHNVDRRIKLLYGDSFGLTLKSAPGIGTLVIITLPEIY</sequence>
<dbReference type="EC" id="2.7.13.3" evidence="3"/>
<keyword evidence="4" id="KW-1003">Cell membrane</keyword>
<dbReference type="PRINTS" id="PR00344">
    <property type="entry name" value="BCTRLSENSOR"/>
</dbReference>
<name>A0A4R1RA62_HYDET</name>
<dbReference type="AlphaFoldDB" id="A0A4R1RA62"/>
<evidence type="ECO:0000313" key="13">
    <source>
        <dbReference type="Proteomes" id="UP000295008"/>
    </source>
</evidence>
<dbReference type="InterPro" id="IPR004358">
    <property type="entry name" value="Sig_transdc_His_kin-like_C"/>
</dbReference>
<comment type="catalytic activity">
    <reaction evidence="1">
        <text>ATP + protein L-histidine = ADP + protein N-phospho-L-histidine.</text>
        <dbReference type="EC" id="2.7.13.3"/>
    </reaction>
</comment>
<dbReference type="SUPFAM" id="SSF55874">
    <property type="entry name" value="ATPase domain of HSP90 chaperone/DNA topoisomerase II/histidine kinase"/>
    <property type="match status" value="1"/>
</dbReference>
<dbReference type="EMBL" id="SLUN01000024">
    <property type="protein sequence ID" value="TCL62586.1"/>
    <property type="molecule type" value="Genomic_DNA"/>
</dbReference>
<keyword evidence="7 10" id="KW-1133">Transmembrane helix</keyword>
<dbReference type="Proteomes" id="UP000295008">
    <property type="component" value="Unassembled WGS sequence"/>
</dbReference>
<keyword evidence="5 10" id="KW-0812">Transmembrane</keyword>
<keyword evidence="9 10" id="KW-0472">Membrane</keyword>
<dbReference type="SMART" id="SM00387">
    <property type="entry name" value="HATPase_c"/>
    <property type="match status" value="1"/>
</dbReference>
<evidence type="ECO:0000256" key="9">
    <source>
        <dbReference type="ARBA" id="ARBA00023136"/>
    </source>
</evidence>
<dbReference type="Pfam" id="PF02518">
    <property type="entry name" value="HATPase_c"/>
    <property type="match status" value="1"/>
</dbReference>
<evidence type="ECO:0000256" key="1">
    <source>
        <dbReference type="ARBA" id="ARBA00000085"/>
    </source>
</evidence>
<dbReference type="InterPro" id="IPR005467">
    <property type="entry name" value="His_kinase_dom"/>
</dbReference>
<reference evidence="12 13" key="1">
    <citation type="submission" date="2019-03" db="EMBL/GenBank/DDBJ databases">
        <title>Genomic Encyclopedia of Type Strains, Phase IV (KMG-IV): sequencing the most valuable type-strain genomes for metagenomic binning, comparative biology and taxonomic classification.</title>
        <authorList>
            <person name="Goeker M."/>
        </authorList>
    </citation>
    <scope>NUCLEOTIDE SEQUENCE [LARGE SCALE GENOMIC DNA]</scope>
    <source>
        <strain evidence="12 13">LX-B</strain>
    </source>
</reference>
<dbReference type="PANTHER" id="PTHR34220">
    <property type="entry name" value="SENSOR HISTIDINE KINASE YPDA"/>
    <property type="match status" value="1"/>
</dbReference>
<dbReference type="PROSITE" id="PS50109">
    <property type="entry name" value="HIS_KIN"/>
    <property type="match status" value="1"/>
</dbReference>
<accession>A0A4R1RA62</accession>
<evidence type="ECO:0000256" key="10">
    <source>
        <dbReference type="SAM" id="Phobius"/>
    </source>
</evidence>
<evidence type="ECO:0000256" key="6">
    <source>
        <dbReference type="ARBA" id="ARBA00022777"/>
    </source>
</evidence>
<dbReference type="InterPro" id="IPR010559">
    <property type="entry name" value="Sig_transdc_His_kin_internal"/>
</dbReference>
<dbReference type="PANTHER" id="PTHR34220:SF7">
    <property type="entry name" value="SENSOR HISTIDINE KINASE YPDA"/>
    <property type="match status" value="1"/>
</dbReference>
<keyword evidence="8" id="KW-0902">Two-component regulatory system</keyword>
<evidence type="ECO:0000313" key="12">
    <source>
        <dbReference type="EMBL" id="TCL62586.1"/>
    </source>
</evidence>
<dbReference type="Gene3D" id="3.30.565.10">
    <property type="entry name" value="Histidine kinase-like ATPase, C-terminal domain"/>
    <property type="match status" value="1"/>
</dbReference>
<organism evidence="12 13">
    <name type="scientific">Hydrogenispora ethanolica</name>
    <dbReference type="NCBI Taxonomy" id="1082276"/>
    <lineage>
        <taxon>Bacteria</taxon>
        <taxon>Bacillati</taxon>
        <taxon>Bacillota</taxon>
        <taxon>Hydrogenispora</taxon>
    </lineage>
</organism>
<dbReference type="GO" id="GO:0000155">
    <property type="term" value="F:phosphorelay sensor kinase activity"/>
    <property type="evidence" value="ECO:0007669"/>
    <property type="project" value="InterPro"/>
</dbReference>
<proteinExistence type="predicted"/>
<gene>
    <name evidence="12" type="ORF">EDC14_102453</name>
</gene>
<comment type="subcellular location">
    <subcellularLocation>
        <location evidence="2">Cell membrane</location>
        <topology evidence="2">Multi-pass membrane protein</topology>
    </subcellularLocation>
</comment>
<dbReference type="InterPro" id="IPR036890">
    <property type="entry name" value="HATPase_C_sf"/>
</dbReference>
<evidence type="ECO:0000256" key="5">
    <source>
        <dbReference type="ARBA" id="ARBA00022692"/>
    </source>
</evidence>
<keyword evidence="6 12" id="KW-0418">Kinase</keyword>
<feature type="transmembrane region" description="Helical" evidence="10">
    <location>
        <begin position="20"/>
        <end position="43"/>
    </location>
</feature>
<dbReference type="InterPro" id="IPR003594">
    <property type="entry name" value="HATPase_dom"/>
</dbReference>
<evidence type="ECO:0000256" key="7">
    <source>
        <dbReference type="ARBA" id="ARBA00022989"/>
    </source>
</evidence>
<keyword evidence="6 12" id="KW-0808">Transferase</keyword>